<feature type="compositionally biased region" description="Basic and acidic residues" evidence="1">
    <location>
        <begin position="228"/>
        <end position="244"/>
    </location>
</feature>
<reference evidence="2" key="1">
    <citation type="journal article" date="2023" name="G3 (Bethesda)">
        <title>Whole genome assembly and annotation of the endangered Caribbean coral Acropora cervicornis.</title>
        <authorList>
            <person name="Selwyn J.D."/>
            <person name="Vollmer S.V."/>
        </authorList>
    </citation>
    <scope>NUCLEOTIDE SEQUENCE</scope>
    <source>
        <strain evidence="2">K2</strain>
    </source>
</reference>
<dbReference type="Proteomes" id="UP001249851">
    <property type="component" value="Unassembled WGS sequence"/>
</dbReference>
<gene>
    <name evidence="2" type="ORF">P5673_032413</name>
</gene>
<proteinExistence type="predicted"/>
<evidence type="ECO:0000256" key="1">
    <source>
        <dbReference type="SAM" id="MobiDB-lite"/>
    </source>
</evidence>
<name>A0AAD9US16_ACRCE</name>
<reference evidence="2" key="2">
    <citation type="journal article" date="2023" name="Science">
        <title>Genomic signatures of disease resistance in endangered staghorn corals.</title>
        <authorList>
            <person name="Vollmer S.V."/>
            <person name="Selwyn J.D."/>
            <person name="Despard B.A."/>
            <person name="Roesel C.L."/>
        </authorList>
    </citation>
    <scope>NUCLEOTIDE SEQUENCE</scope>
    <source>
        <strain evidence="2">K2</strain>
    </source>
</reference>
<sequence>MWIEIPRHGPLYFELLLYVKVFKQSQRNLGVNFISRADQGGHLHVQRAQSGPPVENGTDGAAEQEKEVSGVIRVHAVVYKSKKSKKQADEKHPEFACVNKSKIKEKQEAPTIPTYATVDESQKFQEVPPDYAEKDKFITKKKKIGENIYGEILDEPKKITKPPVPLYVNAGGFQNPGIATVSISPQPVPAIKEAYPYERMDYADITYLLKGNATLPPNDGNGDGNETETSKQKQRSEKRLRMRG</sequence>
<feature type="region of interest" description="Disordered" evidence="1">
    <location>
        <begin position="211"/>
        <end position="244"/>
    </location>
</feature>
<keyword evidence="3" id="KW-1185">Reference proteome</keyword>
<evidence type="ECO:0000313" key="2">
    <source>
        <dbReference type="EMBL" id="KAK2547592.1"/>
    </source>
</evidence>
<dbReference type="EMBL" id="JARQWQ010000177">
    <property type="protein sequence ID" value="KAK2547592.1"/>
    <property type="molecule type" value="Genomic_DNA"/>
</dbReference>
<organism evidence="2 3">
    <name type="scientific">Acropora cervicornis</name>
    <name type="common">Staghorn coral</name>
    <dbReference type="NCBI Taxonomy" id="6130"/>
    <lineage>
        <taxon>Eukaryota</taxon>
        <taxon>Metazoa</taxon>
        <taxon>Cnidaria</taxon>
        <taxon>Anthozoa</taxon>
        <taxon>Hexacorallia</taxon>
        <taxon>Scleractinia</taxon>
        <taxon>Astrocoeniina</taxon>
        <taxon>Acroporidae</taxon>
        <taxon>Acropora</taxon>
    </lineage>
</organism>
<comment type="caution">
    <text evidence="2">The sequence shown here is derived from an EMBL/GenBank/DDBJ whole genome shotgun (WGS) entry which is preliminary data.</text>
</comment>
<dbReference type="AlphaFoldDB" id="A0AAD9US16"/>
<accession>A0AAD9US16</accession>
<evidence type="ECO:0000313" key="3">
    <source>
        <dbReference type="Proteomes" id="UP001249851"/>
    </source>
</evidence>
<protein>
    <submittedName>
        <fullName evidence="2">Uncharacterized protein</fullName>
    </submittedName>
</protein>
<feature type="region of interest" description="Disordered" evidence="1">
    <location>
        <begin position="46"/>
        <end position="66"/>
    </location>
</feature>